<dbReference type="GeneID" id="111130342"/>
<feature type="region of interest" description="Disordered" evidence="2">
    <location>
        <begin position="232"/>
        <end position="266"/>
    </location>
</feature>
<dbReference type="OrthoDB" id="6086794at2759"/>
<feature type="coiled-coil region" evidence="1">
    <location>
        <begin position="273"/>
        <end position="300"/>
    </location>
</feature>
<feature type="region of interest" description="Disordered" evidence="2">
    <location>
        <begin position="29"/>
        <end position="69"/>
    </location>
</feature>
<evidence type="ECO:0000256" key="2">
    <source>
        <dbReference type="SAM" id="MobiDB-lite"/>
    </source>
</evidence>
<feature type="compositionally biased region" description="Low complexity" evidence="2">
    <location>
        <begin position="235"/>
        <end position="266"/>
    </location>
</feature>
<name>A0A8B8DZL9_CRAVI</name>
<accession>A0A8B8DZL9</accession>
<gene>
    <name evidence="5" type="primary">LOC111130342</name>
</gene>
<dbReference type="RefSeq" id="XP_022333003.1">
    <property type="nucleotide sequence ID" value="XM_022477295.1"/>
</dbReference>
<keyword evidence="4" id="KW-1185">Reference proteome</keyword>
<keyword evidence="3" id="KW-0732">Signal</keyword>
<reference evidence="5" key="1">
    <citation type="submission" date="2025-08" db="UniProtKB">
        <authorList>
            <consortium name="RefSeq"/>
        </authorList>
    </citation>
    <scope>IDENTIFICATION</scope>
    <source>
        <tissue evidence="5">Whole sample</tissue>
    </source>
</reference>
<feature type="chain" id="PRO_5034113736" evidence="3">
    <location>
        <begin position="18"/>
        <end position="493"/>
    </location>
</feature>
<dbReference type="Proteomes" id="UP000694844">
    <property type="component" value="Chromosome 4"/>
</dbReference>
<feature type="signal peptide" evidence="3">
    <location>
        <begin position="1"/>
        <end position="17"/>
    </location>
</feature>
<feature type="compositionally biased region" description="Low complexity" evidence="2">
    <location>
        <begin position="29"/>
        <end position="47"/>
    </location>
</feature>
<dbReference type="KEGG" id="cvn:111130342"/>
<evidence type="ECO:0000313" key="5">
    <source>
        <dbReference type="RefSeq" id="XP_022333003.1"/>
    </source>
</evidence>
<evidence type="ECO:0000313" key="4">
    <source>
        <dbReference type="Proteomes" id="UP000694844"/>
    </source>
</evidence>
<evidence type="ECO:0000256" key="3">
    <source>
        <dbReference type="SAM" id="SignalP"/>
    </source>
</evidence>
<protein>
    <submittedName>
        <fullName evidence="5">Paramyosin-like</fullName>
    </submittedName>
</protein>
<evidence type="ECO:0000256" key="1">
    <source>
        <dbReference type="SAM" id="Coils"/>
    </source>
</evidence>
<organism evidence="4 5">
    <name type="scientific">Crassostrea virginica</name>
    <name type="common">Eastern oyster</name>
    <dbReference type="NCBI Taxonomy" id="6565"/>
    <lineage>
        <taxon>Eukaryota</taxon>
        <taxon>Metazoa</taxon>
        <taxon>Spiralia</taxon>
        <taxon>Lophotrochozoa</taxon>
        <taxon>Mollusca</taxon>
        <taxon>Bivalvia</taxon>
        <taxon>Autobranchia</taxon>
        <taxon>Pteriomorphia</taxon>
        <taxon>Ostreida</taxon>
        <taxon>Ostreoidea</taxon>
        <taxon>Ostreidae</taxon>
        <taxon>Crassostrea</taxon>
    </lineage>
</organism>
<sequence>MYGKLAIVLFVVATCSAQFIPIKPLPTKQKLQTTTTTTQKPKVTTTKPPQPGPNSGGTPTSAPNSGSSCTYQFHVADPNGLCAGTSSALDKKVDQVKQDLDKTKFQYVSQNSMIQNTLARIQSDAAGYMSKLTDLNNEIQKLKQIASSAPTGTGNSAVLNQMLHDTRDLLTKAISDINNKIFNITLQMQKSAVEETKIQTALNKQINDQTTKIAAAELKLITLENMLKNMQSGSTPQNTMPPQTTTTTKPMPTTTTRTSTTTGPAPTAPTALLNQLKSQLQTLESEVKQLEQTHTKQITDLTQKTDKIKTDLANQTKEIAAAKSTAQTSFARLQVTEQDVQDAVNNLTQFQKIVNPEMSILQAEILETSKNVSTVISSLQQLGTSIMSDKIKIVKNTNDIKKLIPDAVKINNDLQKLNMTITNQAGELLQLEQDVHALKGNFTANGQTAKQYVDAIKQDMSNKMTALNTTLNSATSDIMTLMGQSARLSQLCG</sequence>
<keyword evidence="1" id="KW-0175">Coiled coil</keyword>
<feature type="coiled-coil region" evidence="1">
    <location>
        <begin position="118"/>
        <end position="145"/>
    </location>
</feature>
<proteinExistence type="predicted"/>
<dbReference type="AlphaFoldDB" id="A0A8B8DZL9"/>
<feature type="compositionally biased region" description="Polar residues" evidence="2">
    <location>
        <begin position="56"/>
        <end position="69"/>
    </location>
</feature>